<dbReference type="Pfam" id="PF00528">
    <property type="entry name" value="BPD_transp_1"/>
    <property type="match status" value="1"/>
</dbReference>
<evidence type="ECO:0000313" key="11">
    <source>
        <dbReference type="EMBL" id="TCK97844.1"/>
    </source>
</evidence>
<feature type="domain" description="ABC transmembrane type-1" evidence="10">
    <location>
        <begin position="18"/>
        <end position="205"/>
    </location>
</feature>
<comment type="subcellular location">
    <subcellularLocation>
        <location evidence="1 9">Cell membrane</location>
        <topology evidence="1 9">Multi-pass membrane protein</topology>
    </subcellularLocation>
</comment>
<keyword evidence="6" id="KW-0029">Amino-acid transport</keyword>
<feature type="transmembrane region" description="Helical" evidence="9">
    <location>
        <begin position="186"/>
        <end position="205"/>
    </location>
</feature>
<evidence type="ECO:0000256" key="6">
    <source>
        <dbReference type="ARBA" id="ARBA00022970"/>
    </source>
</evidence>
<accession>A0A4R1N1G9</accession>
<dbReference type="Proteomes" id="UP000294545">
    <property type="component" value="Unassembled WGS sequence"/>
</dbReference>
<reference evidence="11 12" key="1">
    <citation type="submission" date="2019-03" db="EMBL/GenBank/DDBJ databases">
        <title>Genomic Encyclopedia of Type Strains, Phase IV (KMG-IV): sequencing the most valuable type-strain genomes for metagenomic binning, comparative biology and taxonomic classification.</title>
        <authorList>
            <person name="Goeker M."/>
        </authorList>
    </citation>
    <scope>NUCLEOTIDE SEQUENCE [LARGE SCALE GENOMIC DNA]</scope>
    <source>
        <strain evidence="11 12">DSM 24176</strain>
    </source>
</reference>
<evidence type="ECO:0000256" key="7">
    <source>
        <dbReference type="ARBA" id="ARBA00022989"/>
    </source>
</evidence>
<dbReference type="CDD" id="cd06261">
    <property type="entry name" value="TM_PBP2"/>
    <property type="match status" value="1"/>
</dbReference>
<evidence type="ECO:0000256" key="8">
    <source>
        <dbReference type="ARBA" id="ARBA00023136"/>
    </source>
</evidence>
<dbReference type="InterPro" id="IPR010065">
    <property type="entry name" value="AA_ABC_transptr_permease_3TM"/>
</dbReference>
<keyword evidence="7 9" id="KW-1133">Transmembrane helix</keyword>
<evidence type="ECO:0000256" key="5">
    <source>
        <dbReference type="ARBA" id="ARBA00022692"/>
    </source>
</evidence>
<dbReference type="InterPro" id="IPR035906">
    <property type="entry name" value="MetI-like_sf"/>
</dbReference>
<organism evidence="11 12">
    <name type="scientific">Natranaerovirga hydrolytica</name>
    <dbReference type="NCBI Taxonomy" id="680378"/>
    <lineage>
        <taxon>Bacteria</taxon>
        <taxon>Bacillati</taxon>
        <taxon>Bacillota</taxon>
        <taxon>Clostridia</taxon>
        <taxon>Lachnospirales</taxon>
        <taxon>Natranaerovirgaceae</taxon>
        <taxon>Natranaerovirga</taxon>
    </lineage>
</organism>
<evidence type="ECO:0000256" key="2">
    <source>
        <dbReference type="ARBA" id="ARBA00010072"/>
    </source>
</evidence>
<dbReference type="PROSITE" id="PS50928">
    <property type="entry name" value="ABC_TM1"/>
    <property type="match status" value="1"/>
</dbReference>
<evidence type="ECO:0000256" key="4">
    <source>
        <dbReference type="ARBA" id="ARBA00022475"/>
    </source>
</evidence>
<keyword evidence="8 9" id="KW-0472">Membrane</keyword>
<dbReference type="GO" id="GO:0043190">
    <property type="term" value="C:ATP-binding cassette (ABC) transporter complex"/>
    <property type="evidence" value="ECO:0007669"/>
    <property type="project" value="InterPro"/>
</dbReference>
<evidence type="ECO:0000256" key="1">
    <source>
        <dbReference type="ARBA" id="ARBA00004651"/>
    </source>
</evidence>
<comment type="similarity">
    <text evidence="2">Belongs to the binding-protein-dependent transport system permease family. HisMQ subfamily.</text>
</comment>
<keyword evidence="5 9" id="KW-0812">Transmembrane</keyword>
<feature type="transmembrane region" description="Helical" evidence="9">
    <location>
        <begin position="24"/>
        <end position="42"/>
    </location>
</feature>
<dbReference type="InterPro" id="IPR000515">
    <property type="entry name" value="MetI-like"/>
</dbReference>
<keyword evidence="3 9" id="KW-0813">Transport</keyword>
<gene>
    <name evidence="11" type="ORF">EDC19_0246</name>
</gene>
<feature type="transmembrane region" description="Helical" evidence="9">
    <location>
        <begin position="54"/>
        <end position="77"/>
    </location>
</feature>
<dbReference type="AlphaFoldDB" id="A0A4R1N1G9"/>
<dbReference type="RefSeq" id="WP_132279305.1">
    <property type="nucleotide sequence ID" value="NZ_SMGQ01000011.1"/>
</dbReference>
<keyword evidence="4" id="KW-1003">Cell membrane</keyword>
<comment type="caution">
    <text evidence="11">The sequence shown here is derived from an EMBL/GenBank/DDBJ whole genome shotgun (WGS) entry which is preliminary data.</text>
</comment>
<sequence length="220" mass="24282">MYDFSIIFDDFHIFIPAAIETLKISAASIVFGVVVGLIIALFKISKFKLLNIPASIYIGVIRGTPILLQLLLLFYGLTNIIRLNAFPAAVIAFGVHNSAYIAEIFRGSILSVDIGQREAARSIGMTKTQAFRRVIFPQAFKRAVPPLGNQFIIAIKDSSLASAVAVRELLMQARQLGSATYHPLEYLMIAGIYYLIITLSLSYVVKKVEKRLAVSDRGRS</sequence>
<dbReference type="PANTHER" id="PTHR30614">
    <property type="entry name" value="MEMBRANE COMPONENT OF AMINO ACID ABC TRANSPORTER"/>
    <property type="match status" value="1"/>
</dbReference>
<dbReference type="EMBL" id="SMGQ01000011">
    <property type="protein sequence ID" value="TCK97844.1"/>
    <property type="molecule type" value="Genomic_DNA"/>
</dbReference>
<evidence type="ECO:0000259" key="10">
    <source>
        <dbReference type="PROSITE" id="PS50928"/>
    </source>
</evidence>
<dbReference type="NCBIfam" id="TIGR01726">
    <property type="entry name" value="HEQRo_perm_3TM"/>
    <property type="match status" value="1"/>
</dbReference>
<dbReference type="Gene3D" id="1.10.3720.10">
    <property type="entry name" value="MetI-like"/>
    <property type="match status" value="1"/>
</dbReference>
<evidence type="ECO:0000256" key="3">
    <source>
        <dbReference type="ARBA" id="ARBA00022448"/>
    </source>
</evidence>
<protein>
    <submittedName>
        <fullName evidence="11">Polar amino acid transport system permease protein</fullName>
    </submittedName>
</protein>
<proteinExistence type="inferred from homology"/>
<dbReference type="OrthoDB" id="9787841at2"/>
<dbReference type="InterPro" id="IPR043429">
    <property type="entry name" value="ArtM/GltK/GlnP/TcyL/YhdX-like"/>
</dbReference>
<dbReference type="FunFam" id="1.10.3720.10:FF:000033">
    <property type="entry name" value="Polar amino acid ABC transporter permease"/>
    <property type="match status" value="1"/>
</dbReference>
<evidence type="ECO:0000256" key="9">
    <source>
        <dbReference type="RuleBase" id="RU363032"/>
    </source>
</evidence>
<name>A0A4R1N1G9_9FIRM</name>
<dbReference type="PANTHER" id="PTHR30614:SF20">
    <property type="entry name" value="GLUTAMINE TRANSPORT SYSTEM PERMEASE PROTEIN GLNP"/>
    <property type="match status" value="1"/>
</dbReference>
<keyword evidence="12" id="KW-1185">Reference proteome</keyword>
<dbReference type="SUPFAM" id="SSF161098">
    <property type="entry name" value="MetI-like"/>
    <property type="match status" value="1"/>
</dbReference>
<evidence type="ECO:0000313" key="12">
    <source>
        <dbReference type="Proteomes" id="UP000294545"/>
    </source>
</evidence>
<dbReference type="GO" id="GO:0006865">
    <property type="term" value="P:amino acid transport"/>
    <property type="evidence" value="ECO:0007669"/>
    <property type="project" value="UniProtKB-KW"/>
</dbReference>
<dbReference type="GO" id="GO:0022857">
    <property type="term" value="F:transmembrane transporter activity"/>
    <property type="evidence" value="ECO:0007669"/>
    <property type="project" value="InterPro"/>
</dbReference>